<dbReference type="PATRIC" id="fig|413882.6.peg.4626"/>
<dbReference type="InterPro" id="IPR014729">
    <property type="entry name" value="Rossmann-like_a/b/a_fold"/>
</dbReference>
<feature type="binding site" evidence="8">
    <location>
        <position position="77"/>
    </location>
    <ligand>
        <name>L-glutamine</name>
        <dbReference type="ChEBI" id="CHEBI:58359"/>
    </ligand>
</feature>
<sequence length="622" mass="70185">MIDRLRHRGPDGSGVYTQGPVGLAHARLSIVDPEGGAQPLHNEDRTVSVVFNGEIFNHRELQRELEARGHRFRTRCDTEVLVHLYAEHGEAFVEHLNGQFAIALWDATRQRLLLARDRTGIRPLFYTWQQGRLLFASEVKALFADPAVPRRLDTRALGELFTYWAPLAPRSVFEGVLSLPPGHVMTFDSRRRTLRRYWDWQFPTAPMQPLASEQDSAEALRELLLDALRLQLRADVPVGAYLSGGLDSAIVAALVREHSSAPLRTFSVTFDDDEFDESAHQQALVAHLGTDHTSLRCTRADIAAAFPRAIRHIESPVLRTAPVPLMLLAGQVRQAGYKVVLTGEGADEVFGGYDLFKEAKVRRFMARQPGSAWRARVLDRLYPYLRHSPTAARGFAQRFFAEGHEHLGQPFFAHLPRWTTTQRCWQFFSADLQQALQGFDAQQAIRSALPPEIEHWEPLCQDQYLEAHTLMSGYLLSSQGDRVAMAESVEGRFPFLDHRVIEFANRLPPGMKLRGLTEKYLLKQSVRGLIPEDIRRRTKQPYRAPDSQSFFHDGRPVDYVEDLLSPTRLRAAGYFDPVAVGKLFDKCRAGRAIGFGDNMAFVGIVSTMLLHEQMLAPAAPSL</sequence>
<dbReference type="InterPro" id="IPR051786">
    <property type="entry name" value="ASN_synthetase/amidase"/>
</dbReference>
<evidence type="ECO:0000256" key="3">
    <source>
        <dbReference type="ARBA" id="ARBA00012737"/>
    </source>
</evidence>
<dbReference type="PROSITE" id="PS51278">
    <property type="entry name" value="GATASE_TYPE_2"/>
    <property type="match status" value="1"/>
</dbReference>
<dbReference type="AlphaFoldDB" id="A0A0G3BSY3"/>
<feature type="site" description="Important for beta-aspartyl-AMP intermediate formation" evidence="9">
    <location>
        <position position="344"/>
    </location>
</feature>
<name>A0A0G3BSY3_9BURK</name>
<evidence type="ECO:0000256" key="1">
    <source>
        <dbReference type="ARBA" id="ARBA00005187"/>
    </source>
</evidence>
<dbReference type="EC" id="6.3.5.4" evidence="3"/>
<dbReference type="InterPro" id="IPR033738">
    <property type="entry name" value="AsnB_N"/>
</dbReference>
<dbReference type="InterPro" id="IPR001962">
    <property type="entry name" value="Asn_synthase"/>
</dbReference>
<dbReference type="CDD" id="cd01991">
    <property type="entry name" value="Asn_synthase_B_C"/>
    <property type="match status" value="1"/>
</dbReference>
<feature type="binding site" evidence="8">
    <location>
        <position position="268"/>
    </location>
    <ligand>
        <name>ATP</name>
        <dbReference type="ChEBI" id="CHEBI:30616"/>
    </ligand>
</feature>
<evidence type="ECO:0000313" key="11">
    <source>
        <dbReference type="EMBL" id="AKJ31118.1"/>
    </source>
</evidence>
<dbReference type="SUPFAM" id="SSF56235">
    <property type="entry name" value="N-terminal nucleophile aminohydrolases (Ntn hydrolases)"/>
    <property type="match status" value="1"/>
</dbReference>
<protein>
    <recommendedName>
        <fullName evidence="3">asparagine synthase (glutamine-hydrolyzing)</fullName>
        <ecNumber evidence="3">6.3.5.4</ecNumber>
    </recommendedName>
</protein>
<dbReference type="Pfam" id="PF13537">
    <property type="entry name" value="GATase_7"/>
    <property type="match status" value="1"/>
</dbReference>
<dbReference type="PANTHER" id="PTHR43284:SF1">
    <property type="entry name" value="ASPARAGINE SYNTHETASE"/>
    <property type="match status" value="1"/>
</dbReference>
<comment type="pathway">
    <text evidence="1">Amino-acid biosynthesis; L-asparagine biosynthesis; L-asparagine from L-aspartate (L-Gln route): step 1/1.</text>
</comment>
<comment type="catalytic activity">
    <reaction evidence="7">
        <text>L-aspartate + L-glutamine + ATP + H2O = L-asparagine + L-glutamate + AMP + diphosphate + H(+)</text>
        <dbReference type="Rhea" id="RHEA:12228"/>
        <dbReference type="ChEBI" id="CHEBI:15377"/>
        <dbReference type="ChEBI" id="CHEBI:15378"/>
        <dbReference type="ChEBI" id="CHEBI:29985"/>
        <dbReference type="ChEBI" id="CHEBI:29991"/>
        <dbReference type="ChEBI" id="CHEBI:30616"/>
        <dbReference type="ChEBI" id="CHEBI:33019"/>
        <dbReference type="ChEBI" id="CHEBI:58048"/>
        <dbReference type="ChEBI" id="CHEBI:58359"/>
        <dbReference type="ChEBI" id="CHEBI:456215"/>
        <dbReference type="EC" id="6.3.5.4"/>
    </reaction>
</comment>
<keyword evidence="4 8" id="KW-0547">Nucleotide-binding</keyword>
<dbReference type="InterPro" id="IPR029055">
    <property type="entry name" value="Ntn_hydrolases_N"/>
</dbReference>
<keyword evidence="5 8" id="KW-0067">ATP-binding</keyword>
<evidence type="ECO:0000256" key="9">
    <source>
        <dbReference type="PIRSR" id="PIRSR001589-3"/>
    </source>
</evidence>
<dbReference type="Pfam" id="PF00733">
    <property type="entry name" value="Asn_synthase"/>
    <property type="match status" value="1"/>
</dbReference>
<dbReference type="SUPFAM" id="SSF52402">
    <property type="entry name" value="Adenine nucleotide alpha hydrolases-like"/>
    <property type="match status" value="1"/>
</dbReference>
<dbReference type="Proteomes" id="UP000035352">
    <property type="component" value="Chromosome"/>
</dbReference>
<dbReference type="NCBIfam" id="TIGR01536">
    <property type="entry name" value="asn_synth_AEB"/>
    <property type="match status" value="1"/>
</dbReference>
<dbReference type="PANTHER" id="PTHR43284">
    <property type="entry name" value="ASPARAGINE SYNTHETASE (GLUTAMINE-HYDROLYZING)"/>
    <property type="match status" value="1"/>
</dbReference>
<evidence type="ECO:0000256" key="5">
    <source>
        <dbReference type="ARBA" id="ARBA00022840"/>
    </source>
</evidence>
<dbReference type="PIRSF" id="PIRSF001589">
    <property type="entry name" value="Asn_synthetase_glu-h"/>
    <property type="match status" value="1"/>
</dbReference>
<dbReference type="GO" id="GO:0005524">
    <property type="term" value="F:ATP binding"/>
    <property type="evidence" value="ECO:0007669"/>
    <property type="project" value="UniProtKB-KW"/>
</dbReference>
<organism evidence="11 12">
    <name type="scientific">Caldimonas brevitalea</name>
    <dbReference type="NCBI Taxonomy" id="413882"/>
    <lineage>
        <taxon>Bacteria</taxon>
        <taxon>Pseudomonadati</taxon>
        <taxon>Pseudomonadota</taxon>
        <taxon>Betaproteobacteria</taxon>
        <taxon>Burkholderiales</taxon>
        <taxon>Sphaerotilaceae</taxon>
        <taxon>Caldimonas</taxon>
    </lineage>
</organism>
<comment type="similarity">
    <text evidence="2">Belongs to the asparagine synthetase family.</text>
</comment>
<dbReference type="CDD" id="cd00712">
    <property type="entry name" value="AsnB"/>
    <property type="match status" value="1"/>
</dbReference>
<evidence type="ECO:0000256" key="4">
    <source>
        <dbReference type="ARBA" id="ARBA00022741"/>
    </source>
</evidence>
<gene>
    <name evidence="11" type="primary">asnB</name>
    <name evidence="11" type="ORF">AAW51_4427</name>
</gene>
<feature type="domain" description="Glutamine amidotransferase type-2" evidence="10">
    <location>
        <begin position="1"/>
        <end position="190"/>
    </location>
</feature>
<evidence type="ECO:0000313" key="12">
    <source>
        <dbReference type="Proteomes" id="UP000035352"/>
    </source>
</evidence>
<reference evidence="11 12" key="1">
    <citation type="submission" date="2015-05" db="EMBL/GenBank/DDBJ databases">
        <authorList>
            <person name="Tang B."/>
            <person name="Yu Y."/>
        </authorList>
    </citation>
    <scope>NUCLEOTIDE SEQUENCE [LARGE SCALE GENOMIC DNA]</scope>
    <source>
        <strain evidence="11 12">DSM 7029</strain>
    </source>
</reference>
<keyword evidence="12" id="KW-1185">Reference proteome</keyword>
<dbReference type="GO" id="GO:0005829">
    <property type="term" value="C:cytosol"/>
    <property type="evidence" value="ECO:0007669"/>
    <property type="project" value="TreeGrafter"/>
</dbReference>
<dbReference type="GO" id="GO:0004066">
    <property type="term" value="F:asparagine synthase (glutamine-hydrolyzing) activity"/>
    <property type="evidence" value="ECO:0007669"/>
    <property type="project" value="UniProtKB-EC"/>
</dbReference>
<evidence type="ECO:0000256" key="2">
    <source>
        <dbReference type="ARBA" id="ARBA00005752"/>
    </source>
</evidence>
<dbReference type="GO" id="GO:0006529">
    <property type="term" value="P:asparagine biosynthetic process"/>
    <property type="evidence" value="ECO:0007669"/>
    <property type="project" value="InterPro"/>
</dbReference>
<proteinExistence type="inferred from homology"/>
<dbReference type="KEGG" id="pbh:AAW51_4427"/>
<dbReference type="EMBL" id="CP011371">
    <property type="protein sequence ID" value="AKJ31118.1"/>
    <property type="molecule type" value="Genomic_DNA"/>
</dbReference>
<evidence type="ECO:0000256" key="6">
    <source>
        <dbReference type="ARBA" id="ARBA00022962"/>
    </source>
</evidence>
<dbReference type="Gene3D" id="3.40.50.620">
    <property type="entry name" value="HUPs"/>
    <property type="match status" value="1"/>
</dbReference>
<accession>A0A0G3BSY3</accession>
<evidence type="ECO:0000256" key="8">
    <source>
        <dbReference type="PIRSR" id="PIRSR001589-2"/>
    </source>
</evidence>
<keyword evidence="6" id="KW-0315">Glutamine amidotransferase</keyword>
<dbReference type="Gene3D" id="3.60.20.10">
    <property type="entry name" value="Glutamine Phosphoribosylpyrophosphate, subunit 1, domain 1"/>
    <property type="match status" value="1"/>
</dbReference>
<evidence type="ECO:0000256" key="7">
    <source>
        <dbReference type="ARBA" id="ARBA00048741"/>
    </source>
</evidence>
<evidence type="ECO:0000259" key="10">
    <source>
        <dbReference type="PROSITE" id="PS51278"/>
    </source>
</evidence>
<dbReference type="InterPro" id="IPR006426">
    <property type="entry name" value="Asn_synth_AEB"/>
</dbReference>
<dbReference type="STRING" id="413882.AAW51_4427"/>
<dbReference type="InterPro" id="IPR017932">
    <property type="entry name" value="GATase_2_dom"/>
</dbReference>